<reference evidence="4 10" key="4">
    <citation type="submission" date="2020-09" db="EMBL/GenBank/DDBJ databases">
        <authorList>
            <person name="Ashkenazy H."/>
        </authorList>
    </citation>
    <scope>NUCLEOTIDE SEQUENCE [LARGE SCALE GENOMIC DNA]</scope>
    <source>
        <strain evidence="10">cv. Cdm-0</strain>
    </source>
</reference>
<reference evidence="5" key="2">
    <citation type="submission" date="2016-03" db="EMBL/GenBank/DDBJ databases">
        <title>Full-length assembly of Arabidopsis thaliana Ler reveals the complement of translocations and inversions.</title>
        <authorList>
            <person name="Zapata L."/>
            <person name="Schneeberger K."/>
            <person name="Ossowski S."/>
        </authorList>
    </citation>
    <scope>NUCLEOTIDE SEQUENCE [LARGE SCALE GENOMIC DNA]</scope>
    <source>
        <tissue evidence="5">Leaf</tissue>
    </source>
</reference>
<dbReference type="InterPro" id="IPR001849">
    <property type="entry name" value="PH_domain"/>
</dbReference>
<dbReference type="InterPro" id="IPR008546">
    <property type="entry name" value="VAN3-bd-like_auxin_canal"/>
</dbReference>
<evidence type="ECO:0000313" key="4">
    <source>
        <dbReference type="EMBL" id="CAD5328216.1"/>
    </source>
</evidence>
<evidence type="ECO:0000313" key="5">
    <source>
        <dbReference type="EMBL" id="OAO98055.1"/>
    </source>
</evidence>
<evidence type="ECO:0000313" key="3">
    <source>
        <dbReference type="EMBL" id="CAA0395585.1"/>
    </source>
</evidence>
<protein>
    <submittedName>
        <fullName evidence="4">(thale cress) hypothetical protein</fullName>
    </submittedName>
</protein>
<reference evidence="7" key="1">
    <citation type="journal article" date="2016" name="Proc. Natl. Acad. Sci. U.S.A.">
        <title>Chromosome-level assembly of Arabidopsis thaliana Ler reveals the extent of translocation and inversion polymorphisms.</title>
        <authorList>
            <person name="Zapata L."/>
            <person name="Ding J."/>
            <person name="Willing E.M."/>
            <person name="Hartwig B."/>
            <person name="Bezdan D."/>
            <person name="Jiao W.B."/>
            <person name="Patel V."/>
            <person name="Velikkakam James G."/>
            <person name="Koornneef M."/>
            <person name="Ossowski S."/>
            <person name="Schneeberger K."/>
        </authorList>
    </citation>
    <scope>NUCLEOTIDE SEQUENCE [LARGE SCALE GENOMIC DNA]</scope>
    <source>
        <strain evidence="7">cv. Landsberg erecta</strain>
    </source>
</reference>
<dbReference type="PANTHER" id="PTHR31351:SF24">
    <property type="entry name" value="VAN3-BINDING PROTEIN-LIKE"/>
    <property type="match status" value="1"/>
</dbReference>
<name>A0A178UWT0_ARATH</name>
<evidence type="ECO:0000313" key="10">
    <source>
        <dbReference type="Proteomes" id="UP000516314"/>
    </source>
</evidence>
<gene>
    <name evidence="5" type="ordered locus">AXX17_At4g20400</name>
    <name evidence="6" type="ORF">AN1_LOCUS18437</name>
    <name evidence="4" type="ORF">AT9943_LOCUS15876</name>
    <name evidence="3" type="ORF">C24_LOCUS18328</name>
</gene>
<evidence type="ECO:0000256" key="1">
    <source>
        <dbReference type="SAM" id="MobiDB-lite"/>
    </source>
</evidence>
<dbReference type="Proteomes" id="UP000426265">
    <property type="component" value="Unassembled WGS sequence"/>
</dbReference>
<organism evidence="5 7">
    <name type="scientific">Arabidopsis thaliana</name>
    <name type="common">Mouse-ear cress</name>
    <dbReference type="NCBI Taxonomy" id="3702"/>
    <lineage>
        <taxon>Eukaryota</taxon>
        <taxon>Viridiplantae</taxon>
        <taxon>Streptophyta</taxon>
        <taxon>Embryophyta</taxon>
        <taxon>Tracheophyta</taxon>
        <taxon>Spermatophyta</taxon>
        <taxon>Magnoliopsida</taxon>
        <taxon>eudicotyledons</taxon>
        <taxon>Gunneridae</taxon>
        <taxon>Pentapetalae</taxon>
        <taxon>rosids</taxon>
        <taxon>malvids</taxon>
        <taxon>Brassicales</taxon>
        <taxon>Brassicaceae</taxon>
        <taxon>Camelineae</taxon>
        <taxon>Arabidopsis</taxon>
    </lineage>
</organism>
<dbReference type="EMBL" id="LUHQ01000004">
    <property type="protein sequence ID" value="OAO98055.1"/>
    <property type="molecule type" value="Genomic_DNA"/>
</dbReference>
<dbReference type="Pfam" id="PF08458">
    <property type="entry name" value="PH_2"/>
    <property type="match status" value="1"/>
</dbReference>
<dbReference type="OrthoDB" id="1897931at2759"/>
<dbReference type="InterPro" id="IPR013666">
    <property type="entry name" value="PH_pln"/>
</dbReference>
<evidence type="ECO:0000313" key="8">
    <source>
        <dbReference type="Proteomes" id="UP000426265"/>
    </source>
</evidence>
<feature type="domain" description="PH" evidence="2">
    <location>
        <begin position="278"/>
        <end position="386"/>
    </location>
</feature>
<feature type="region of interest" description="Disordered" evidence="1">
    <location>
        <begin position="1"/>
        <end position="22"/>
    </location>
</feature>
<evidence type="ECO:0000313" key="9">
    <source>
        <dbReference type="Proteomes" id="UP000434276"/>
    </source>
</evidence>
<dbReference type="AlphaFoldDB" id="A0A178UWT0"/>
<dbReference type="PANTHER" id="PTHR31351">
    <property type="entry name" value="EXPRESSED PROTEIN"/>
    <property type="match status" value="1"/>
</dbReference>
<accession>A0A5S9XTE2</accession>
<dbReference type="InterPro" id="IPR040269">
    <property type="entry name" value="VAB"/>
</dbReference>
<evidence type="ECO:0000259" key="2">
    <source>
        <dbReference type="SMART" id="SM00233"/>
    </source>
</evidence>
<evidence type="ECO:0000313" key="7">
    <source>
        <dbReference type="Proteomes" id="UP000078284"/>
    </source>
</evidence>
<dbReference type="EMBL" id="LR881469">
    <property type="protein sequence ID" value="CAD5328216.1"/>
    <property type="molecule type" value="Genomic_DNA"/>
</dbReference>
<dbReference type="Proteomes" id="UP000516314">
    <property type="component" value="Chromosome 4"/>
</dbReference>
<accession>A0A178UWT0</accession>
<evidence type="ECO:0000313" key="6">
    <source>
        <dbReference type="EMBL" id="VYS63016.1"/>
    </source>
</evidence>
<dbReference type="Pfam" id="PF05703">
    <property type="entry name" value="Auxin_canalis"/>
    <property type="match status" value="2"/>
</dbReference>
<dbReference type="EMBL" id="CACSHJ010000095">
    <property type="protein sequence ID" value="CAA0395585.1"/>
    <property type="molecule type" value="Genomic_DNA"/>
</dbReference>
<dbReference type="Proteomes" id="UP000434276">
    <property type="component" value="Unassembled WGS sequence"/>
</dbReference>
<reference evidence="3 9" key="3">
    <citation type="submission" date="2019-12" db="EMBL/GenBank/DDBJ databases">
        <authorList>
            <person name="Jiao W.-B."/>
            <person name="Schneeberger K."/>
        </authorList>
    </citation>
    <scope>NUCLEOTIDE SEQUENCE [LARGE SCALE GENOMIC DNA]</scope>
    <source>
        <strain evidence="8">cv. An-1</strain>
        <strain evidence="9">cv. C24</strain>
    </source>
</reference>
<dbReference type="EMBL" id="CACRSJ010000109">
    <property type="protein sequence ID" value="VYS63016.1"/>
    <property type="molecule type" value="Genomic_DNA"/>
</dbReference>
<dbReference type="Proteomes" id="UP000078284">
    <property type="component" value="Chromosome 4"/>
</dbReference>
<proteinExistence type="predicted"/>
<dbReference type="SMART" id="SM00233">
    <property type="entry name" value="PH"/>
    <property type="match status" value="1"/>
</dbReference>
<dbReference type="ExpressionAtlas" id="A0A178UWT0">
    <property type="expression patterns" value="baseline and differential"/>
</dbReference>
<sequence length="405" mass="44501">MESGFYSDWKDTSSSSFFGSENMEEELEDGVLRAEELFSSIPQPQTPKEPMEFLSRSWSLSTSEISKALALKHRQQQDQFCVGQNSPPVLFPDAAADPLVAGKIMNSVGTRRAGTLSKWFHHNKEHSTSSTTTNLKKKDKVRVENAHVHSAVSIAALAAGLASVTSASNCKGSGSKMALALASATELLASHCVEMAERAGADHARVTSTVRSSVDIHSPGDLMTLTAAAATALRGEAALKARQPKEARKNAAITPFERSFSDSHWHANFQYRLEEPNLPFEGELMQCARNGVQRTKRVCVYINKKSQVMIKLKSKHVGGAFSKKIKCVVYGVCDEKSAWPYRKERENSEEVYFGLKTGQGLLEFKCKSKIHKQRWVDGVQSLLRQVNCFEAAKCSLGSLSLTGHT</sequence>